<protein>
    <submittedName>
        <fullName evidence="1">Uncharacterized protein</fullName>
    </submittedName>
</protein>
<evidence type="ECO:0000313" key="1">
    <source>
        <dbReference type="EMBL" id="KAJ0175206.1"/>
    </source>
</evidence>
<accession>A0ACC1CUG9</accession>
<name>A0ACC1CUG9_9NEOP</name>
<gene>
    <name evidence="1" type="ORF">K1T71_009347</name>
</gene>
<proteinExistence type="predicted"/>
<dbReference type="EMBL" id="CM034402">
    <property type="protein sequence ID" value="KAJ0175206.1"/>
    <property type="molecule type" value="Genomic_DNA"/>
</dbReference>
<organism evidence="1 2">
    <name type="scientific">Dendrolimus kikuchii</name>
    <dbReference type="NCBI Taxonomy" id="765133"/>
    <lineage>
        <taxon>Eukaryota</taxon>
        <taxon>Metazoa</taxon>
        <taxon>Ecdysozoa</taxon>
        <taxon>Arthropoda</taxon>
        <taxon>Hexapoda</taxon>
        <taxon>Insecta</taxon>
        <taxon>Pterygota</taxon>
        <taxon>Neoptera</taxon>
        <taxon>Endopterygota</taxon>
        <taxon>Lepidoptera</taxon>
        <taxon>Glossata</taxon>
        <taxon>Ditrysia</taxon>
        <taxon>Bombycoidea</taxon>
        <taxon>Lasiocampidae</taxon>
        <taxon>Dendrolimus</taxon>
    </lineage>
</organism>
<dbReference type="Proteomes" id="UP000824533">
    <property type="component" value="Linkage Group LG16"/>
</dbReference>
<sequence>MIKFTLISRIHKYFFMANTIATHLHQYRYGTLSLKLTSLTCEKLTKLLNVTLLLNPELSTLWNKRREMVAKGFLEMSSELMYTRIVLARKPKCNDVFSYRRWLLEAVLQEDGIQSNYIENLVNEELHICELASDKSPNNYHSWNHRMWLINALKSTKRIFDIHFLYIKEYGFSERWASKHVSDFSCFHYRQFCIKNIFHINDDSWKIFESTLDSNLRKGFIRVISENFPKDSMNVSEGTLIAYSDDNLVKLLLSYSTKNCNCSINYVYLCRKLDVLFYELLLNNELLKFYKFHETLWYHRRFIIHEIIAVMYDHFSIMRQNGVLVKKMCKKCNNEDLRQKSAKMIRYDSNHVYSSILFNVLLSHEKKFIAERRIDCDNYADRHEKYLKFVEGLNNVM</sequence>
<evidence type="ECO:0000313" key="2">
    <source>
        <dbReference type="Proteomes" id="UP000824533"/>
    </source>
</evidence>
<reference evidence="1 2" key="1">
    <citation type="journal article" date="2021" name="Front. Genet.">
        <title>Chromosome-Level Genome Assembly Reveals Significant Gene Expansion in the Toll and IMD Signaling Pathways of Dendrolimus kikuchii.</title>
        <authorList>
            <person name="Zhou J."/>
            <person name="Wu P."/>
            <person name="Xiong Z."/>
            <person name="Liu N."/>
            <person name="Zhao N."/>
            <person name="Ji M."/>
            <person name="Qiu Y."/>
            <person name="Yang B."/>
        </authorList>
    </citation>
    <scope>NUCLEOTIDE SEQUENCE [LARGE SCALE GENOMIC DNA]</scope>
    <source>
        <strain evidence="1">Ann1</strain>
    </source>
</reference>
<keyword evidence="2" id="KW-1185">Reference proteome</keyword>
<comment type="caution">
    <text evidence="1">The sequence shown here is derived from an EMBL/GenBank/DDBJ whole genome shotgun (WGS) entry which is preliminary data.</text>
</comment>